<dbReference type="NCBIfam" id="TIGR00976">
    <property type="entry name" value="CocE_NonD"/>
    <property type="match status" value="1"/>
</dbReference>
<dbReference type="InterPro" id="IPR008979">
    <property type="entry name" value="Galactose-bd-like_sf"/>
</dbReference>
<proteinExistence type="predicted"/>
<feature type="region of interest" description="Disordered" evidence="2">
    <location>
        <begin position="518"/>
        <end position="538"/>
    </location>
</feature>
<dbReference type="Gene3D" id="2.60.120.260">
    <property type="entry name" value="Galactose-binding domain-like"/>
    <property type="match status" value="1"/>
</dbReference>
<feature type="domain" description="Xaa-Pro dipeptidyl-peptidase C-terminal" evidence="3">
    <location>
        <begin position="305"/>
        <end position="531"/>
    </location>
</feature>
<dbReference type="EMBL" id="BOML01000032">
    <property type="protein sequence ID" value="GIE02502.1"/>
    <property type="molecule type" value="Genomic_DNA"/>
</dbReference>
<dbReference type="Gene3D" id="1.10.3020.10">
    <property type="entry name" value="alpha-amino acid ester hydrolase ( Helical cap domain)"/>
    <property type="match status" value="1"/>
</dbReference>
<evidence type="ECO:0000259" key="3">
    <source>
        <dbReference type="SMART" id="SM00939"/>
    </source>
</evidence>
<dbReference type="Proteomes" id="UP000637628">
    <property type="component" value="Unassembled WGS sequence"/>
</dbReference>
<organism evidence="4 5">
    <name type="scientific">Paractinoplanes durhamensis</name>
    <dbReference type="NCBI Taxonomy" id="113563"/>
    <lineage>
        <taxon>Bacteria</taxon>
        <taxon>Bacillati</taxon>
        <taxon>Actinomycetota</taxon>
        <taxon>Actinomycetes</taxon>
        <taxon>Micromonosporales</taxon>
        <taxon>Micromonosporaceae</taxon>
        <taxon>Paractinoplanes</taxon>
    </lineage>
</organism>
<accession>A0ABQ3YY40</accession>
<keyword evidence="1" id="KW-0378">Hydrolase</keyword>
<dbReference type="RefSeq" id="WP_203728251.1">
    <property type="nucleotide sequence ID" value="NZ_BAAATX010000024.1"/>
</dbReference>
<feature type="compositionally biased region" description="Basic and acidic residues" evidence="2">
    <location>
        <begin position="518"/>
        <end position="532"/>
    </location>
</feature>
<evidence type="ECO:0000256" key="1">
    <source>
        <dbReference type="ARBA" id="ARBA00022801"/>
    </source>
</evidence>
<keyword evidence="5" id="KW-1185">Reference proteome</keyword>
<comment type="caution">
    <text evidence="4">The sequence shown here is derived from an EMBL/GenBank/DDBJ whole genome shotgun (WGS) entry which is preliminary data.</text>
</comment>
<evidence type="ECO:0000313" key="5">
    <source>
        <dbReference type="Proteomes" id="UP000637628"/>
    </source>
</evidence>
<dbReference type="InterPro" id="IPR000383">
    <property type="entry name" value="Xaa-Pro-like_dom"/>
</dbReference>
<dbReference type="Pfam" id="PF02129">
    <property type="entry name" value="Peptidase_S15"/>
    <property type="match status" value="1"/>
</dbReference>
<dbReference type="SUPFAM" id="SSF49785">
    <property type="entry name" value="Galactose-binding domain-like"/>
    <property type="match status" value="1"/>
</dbReference>
<evidence type="ECO:0000256" key="2">
    <source>
        <dbReference type="SAM" id="MobiDB-lite"/>
    </source>
</evidence>
<protein>
    <submittedName>
        <fullName evidence="4">X-Pro dipeptidyl-peptidase</fullName>
    </submittedName>
</protein>
<dbReference type="InterPro" id="IPR013736">
    <property type="entry name" value="Xaa-Pro_dipept_C"/>
</dbReference>
<dbReference type="InterPro" id="IPR029058">
    <property type="entry name" value="AB_hydrolase_fold"/>
</dbReference>
<sequence>MLRRLTSLLLHKAFPGMPPATHRYEVRRNIEVPMSDGTLLLGDLYLPFLTNTQKAPTVLIRSPYGRAGIGAPICRLLAEQGFPVFSQSCRGTAGSGGVFTPQLNEQSDGIDTHEWVRAQPWFTGRLVTTGMSYLGYTQWAVAGKTQPDAMCLQVTMPDFGAVTWDNGAFSLRNALGWSAMMARRDRFAAPLRQVLPDRRLAAAFDHLPLAEGDRVSTGATIDWYQDWVNRADLGDDYWTAQSHTAAVPEVTAPVSMIAGWYDIFLPWQLRTYRQLVEAGNPPELTVGPWGHASPPLLRDTPAAVHNFLTRRLMGGPATRPDPVRVYVTGAEEWRGYAEWPPPGVRTSWLLHPEGGLGLGPAPVCAPSRYVYDPADPTPALGGPALDPKSGPVDNTEHERRADVLTFTSVALTEAVEVLGEPVATIALRSDRANTDLFVRICDVHPDGKSWTVCDGIRRVDADAEEGEVTVPLWPTAHRFRAGHRIRIQISSGAHPRYARNTGGDEPPGTARILHRAHQEIRHDPSHRSRVDLPTRPAV</sequence>
<name>A0ABQ3YY40_9ACTN</name>
<dbReference type="SMART" id="SM00939">
    <property type="entry name" value="PepX_C"/>
    <property type="match status" value="1"/>
</dbReference>
<evidence type="ECO:0000313" key="4">
    <source>
        <dbReference type="EMBL" id="GIE02502.1"/>
    </source>
</evidence>
<dbReference type="SUPFAM" id="SSF53474">
    <property type="entry name" value="alpha/beta-Hydrolases"/>
    <property type="match status" value="1"/>
</dbReference>
<gene>
    <name evidence="4" type="ORF">Adu01nite_38520</name>
</gene>
<dbReference type="Gene3D" id="3.40.50.1820">
    <property type="entry name" value="alpha/beta hydrolase"/>
    <property type="match status" value="1"/>
</dbReference>
<dbReference type="InterPro" id="IPR005674">
    <property type="entry name" value="CocE/Ser_esterase"/>
</dbReference>
<reference evidence="4 5" key="1">
    <citation type="submission" date="2021-01" db="EMBL/GenBank/DDBJ databases">
        <title>Whole genome shotgun sequence of Actinoplanes durhamensis NBRC 14914.</title>
        <authorList>
            <person name="Komaki H."/>
            <person name="Tamura T."/>
        </authorList>
    </citation>
    <scope>NUCLEOTIDE SEQUENCE [LARGE SCALE GENOMIC DNA]</scope>
    <source>
        <strain evidence="4 5">NBRC 14914</strain>
    </source>
</reference>
<dbReference type="Pfam" id="PF08530">
    <property type="entry name" value="PepX_C"/>
    <property type="match status" value="1"/>
</dbReference>